<dbReference type="EMBL" id="QRIA01000001">
    <property type="protein sequence ID" value="RHG22603.1"/>
    <property type="molecule type" value="Genomic_DNA"/>
</dbReference>
<keyword evidence="1" id="KW-0472">Membrane</keyword>
<evidence type="ECO:0008006" key="12">
    <source>
        <dbReference type="Google" id="ProtNLM"/>
    </source>
</evidence>
<dbReference type="EMBL" id="QSSX01000160">
    <property type="protein sequence ID" value="RGM12514.1"/>
    <property type="molecule type" value="Genomic_DNA"/>
</dbReference>
<evidence type="ECO:0000313" key="3">
    <source>
        <dbReference type="EMBL" id="NSI19898.1"/>
    </source>
</evidence>
<dbReference type="EMBL" id="QRLN01000032">
    <property type="protein sequence ID" value="RHJ07319.1"/>
    <property type="molecule type" value="Genomic_DNA"/>
</dbReference>
<dbReference type="Proteomes" id="UP000260808">
    <property type="component" value="Unassembled WGS sequence"/>
</dbReference>
<reference evidence="3" key="2">
    <citation type="journal article" date="2020" name="Cell Host Microbe">
        <title>Functional and Genomic Variation between Human-Derived Isolates of Lachnospiraceae Reveals Inter- and Intra-Species Diversity.</title>
        <authorList>
            <person name="Sorbara M.T."/>
            <person name="Littmann E.R."/>
            <person name="Fontana E."/>
            <person name="Moody T.U."/>
            <person name="Kohout C.E."/>
            <person name="Gjonbalaj M."/>
            <person name="Eaton V."/>
            <person name="Seok R."/>
            <person name="Leiner I.M."/>
            <person name="Pamer E.G."/>
        </authorList>
    </citation>
    <scope>NUCLEOTIDE SEQUENCE</scope>
    <source>
        <strain evidence="3">MSK.22.53</strain>
    </source>
</reference>
<evidence type="ECO:0000256" key="1">
    <source>
        <dbReference type="SAM" id="Phobius"/>
    </source>
</evidence>
<dbReference type="Proteomes" id="UP000286137">
    <property type="component" value="Unassembled WGS sequence"/>
</dbReference>
<accession>A0A396GEN6</accession>
<dbReference type="EMBL" id="QRTJ01000073">
    <property type="protein sequence ID" value="RGQ57930.1"/>
    <property type="molecule type" value="Genomic_DNA"/>
</dbReference>
<evidence type="ECO:0000313" key="5">
    <source>
        <dbReference type="EMBL" id="RGQ57930.1"/>
    </source>
</evidence>
<evidence type="ECO:0000313" key="10">
    <source>
        <dbReference type="Proteomes" id="UP000285697"/>
    </source>
</evidence>
<keyword evidence="1" id="KW-0812">Transmembrane</keyword>
<dbReference type="EMBL" id="JAAIRM010000018">
    <property type="protein sequence ID" value="NSI19898.1"/>
    <property type="molecule type" value="Genomic_DNA"/>
</dbReference>
<dbReference type="EMBL" id="JAJBOM010000015">
    <property type="protein sequence ID" value="MCB5619723.1"/>
    <property type="molecule type" value="Genomic_DNA"/>
</dbReference>
<evidence type="ECO:0000313" key="8">
    <source>
        <dbReference type="Proteomes" id="UP000260808"/>
    </source>
</evidence>
<name>A0A396GEN6_MEDGN</name>
<feature type="transmembrane region" description="Helical" evidence="1">
    <location>
        <begin position="45"/>
        <end position="64"/>
    </location>
</feature>
<feature type="transmembrane region" description="Helical" evidence="1">
    <location>
        <begin position="20"/>
        <end position="39"/>
    </location>
</feature>
<evidence type="ECO:0000313" key="2">
    <source>
        <dbReference type="EMBL" id="MCB5619723.1"/>
    </source>
</evidence>
<evidence type="ECO:0000313" key="4">
    <source>
        <dbReference type="EMBL" id="RGM12514.1"/>
    </source>
</evidence>
<protein>
    <recommendedName>
        <fullName evidence="12">DUF3137 domain-containing protein</fullName>
    </recommendedName>
</protein>
<proteinExistence type="predicted"/>
<dbReference type="GeneID" id="57433248"/>
<evidence type="ECO:0000313" key="9">
    <source>
        <dbReference type="Proteomes" id="UP000283992"/>
    </source>
</evidence>
<organism evidence="6 10">
    <name type="scientific">Mediterraneibacter gnavus</name>
    <name type="common">Ruminococcus gnavus</name>
    <dbReference type="NCBI Taxonomy" id="33038"/>
    <lineage>
        <taxon>Bacteria</taxon>
        <taxon>Bacillati</taxon>
        <taxon>Bacillota</taxon>
        <taxon>Clostridia</taxon>
        <taxon>Lachnospirales</taxon>
        <taxon>Lachnospiraceae</taxon>
        <taxon>Mediterraneibacter</taxon>
    </lineage>
</organism>
<reference evidence="8 9" key="1">
    <citation type="submission" date="2018-08" db="EMBL/GenBank/DDBJ databases">
        <title>A genome reference for cultivated species of the human gut microbiota.</title>
        <authorList>
            <person name="Zou Y."/>
            <person name="Xue W."/>
            <person name="Luo G."/>
        </authorList>
    </citation>
    <scope>NUCLEOTIDE SEQUENCE [LARGE SCALE GENOMIC DNA]</scope>
    <source>
        <strain evidence="5 11">AF27-4BH</strain>
        <strain evidence="7 9">AM12-54</strain>
        <strain evidence="6 10">AM22-7AC</strain>
        <strain evidence="4 8">TF01-20-2</strain>
    </source>
</reference>
<gene>
    <name evidence="7" type="ORF">DW142_14950</name>
    <name evidence="6" type="ORF">DW270_00070</name>
    <name evidence="5" type="ORF">DWY88_17750</name>
    <name evidence="4" type="ORF">DXC31_19135</name>
    <name evidence="3" type="ORF">G4958_11135</name>
    <name evidence="2" type="ORF">LIQ08_11250</name>
</gene>
<sequence>MQLKKLEWQRLYPVKKLLFLGAWLFCVFIFVAAIILLVRDGNRENLWLGILCGIAAFVMSCPMIKYIRISYHCMPYFNRIFTKCELEELVKNEKFYPIENTMDKKVLGLLKSGTHWLYAGDRLIAKDLAIFGWAEGSSSLNGRAVTPVFFIYMTGEVIKIDLGFKIHIKEIENYNQYLWEKFQIIPRIIVGEQREHIINAFARQFQELKENLGLNEKELVQTILQNPEKYRNMYMERLPDHIKKWCETNQTWSWFSSK</sequence>
<evidence type="ECO:0000313" key="6">
    <source>
        <dbReference type="EMBL" id="RHG22603.1"/>
    </source>
</evidence>
<dbReference type="Proteomes" id="UP000283992">
    <property type="component" value="Unassembled WGS sequence"/>
</dbReference>
<dbReference type="Proteomes" id="UP001296643">
    <property type="component" value="Unassembled WGS sequence"/>
</dbReference>
<reference evidence="2" key="4">
    <citation type="submission" date="2021-10" db="EMBL/GenBank/DDBJ databases">
        <title>Collection of gut derived symbiotic bacterial strains cultured from healthy donors.</title>
        <authorList>
            <person name="Lin H."/>
            <person name="Littmann E."/>
            <person name="Claire K."/>
            <person name="Pamer E."/>
        </authorList>
    </citation>
    <scope>NUCLEOTIDE SEQUENCE</scope>
    <source>
        <strain evidence="2">MSK.23.18</strain>
    </source>
</reference>
<reference evidence="3" key="3">
    <citation type="submission" date="2020-02" db="EMBL/GenBank/DDBJ databases">
        <authorList>
            <person name="Littmann E."/>
            <person name="Sorbara M."/>
        </authorList>
    </citation>
    <scope>NUCLEOTIDE SEQUENCE</scope>
    <source>
        <strain evidence="3">MSK.22.53</strain>
    </source>
</reference>
<evidence type="ECO:0000313" key="7">
    <source>
        <dbReference type="EMBL" id="RHJ07319.1"/>
    </source>
</evidence>
<dbReference type="RefSeq" id="WP_004221651.1">
    <property type="nucleotide sequence ID" value="NZ_AP031446.1"/>
</dbReference>
<keyword evidence="1" id="KW-1133">Transmembrane helix</keyword>
<dbReference type="Proteomes" id="UP001297370">
    <property type="component" value="Unassembled WGS sequence"/>
</dbReference>
<evidence type="ECO:0000313" key="11">
    <source>
        <dbReference type="Proteomes" id="UP000286137"/>
    </source>
</evidence>
<comment type="caution">
    <text evidence="6">The sequence shown here is derived from an EMBL/GenBank/DDBJ whole genome shotgun (WGS) entry which is preliminary data.</text>
</comment>
<dbReference type="Proteomes" id="UP000285697">
    <property type="component" value="Unassembled WGS sequence"/>
</dbReference>
<dbReference type="AlphaFoldDB" id="A0A396GEN6"/>